<evidence type="ECO:0000256" key="1">
    <source>
        <dbReference type="SAM" id="MobiDB-lite"/>
    </source>
</evidence>
<proteinExistence type="predicted"/>
<dbReference type="KEGG" id="knv:Pan216_36160"/>
<feature type="region of interest" description="Disordered" evidence="1">
    <location>
        <begin position="109"/>
        <end position="183"/>
    </location>
</feature>
<evidence type="ECO:0000313" key="2">
    <source>
        <dbReference type="EMBL" id="QDU62746.1"/>
    </source>
</evidence>
<dbReference type="RefSeq" id="WP_145259709.1">
    <property type="nucleotide sequence ID" value="NZ_CP036279.1"/>
</dbReference>
<name>A0A518B710_9BACT</name>
<dbReference type="EMBL" id="CP036279">
    <property type="protein sequence ID" value="QDU62746.1"/>
    <property type="molecule type" value="Genomic_DNA"/>
</dbReference>
<sequence>MESAAWQKVFHSIRPEDIRDLMIILNGGIEVVVQEICHVEDELVMLRGRPGGQDAAGRLFLIPFTSINNIYVNREVKEIEIDLYSPSVPEEEKIRISKRIEELEREALEEAKNAEKEAANSKVDPDDIRRQLEELRKASGFKSDAKNDPPPMPQPLSSGDEEATKDDPKSKFSKFKLPERPKR</sequence>
<feature type="compositionally biased region" description="Basic and acidic residues" evidence="1">
    <location>
        <begin position="109"/>
        <end position="147"/>
    </location>
</feature>
<accession>A0A518B710</accession>
<reference evidence="2 3" key="1">
    <citation type="submission" date="2019-02" db="EMBL/GenBank/DDBJ databases">
        <title>Deep-cultivation of Planctomycetes and their phenomic and genomic characterization uncovers novel biology.</title>
        <authorList>
            <person name="Wiegand S."/>
            <person name="Jogler M."/>
            <person name="Boedeker C."/>
            <person name="Pinto D."/>
            <person name="Vollmers J."/>
            <person name="Rivas-Marin E."/>
            <person name="Kohn T."/>
            <person name="Peeters S.H."/>
            <person name="Heuer A."/>
            <person name="Rast P."/>
            <person name="Oberbeckmann S."/>
            <person name="Bunk B."/>
            <person name="Jeske O."/>
            <person name="Meyerdierks A."/>
            <person name="Storesund J.E."/>
            <person name="Kallscheuer N."/>
            <person name="Luecker S."/>
            <person name="Lage O.M."/>
            <person name="Pohl T."/>
            <person name="Merkel B.J."/>
            <person name="Hornburger P."/>
            <person name="Mueller R.-W."/>
            <person name="Bruemmer F."/>
            <person name="Labrenz M."/>
            <person name="Spormann A.M."/>
            <person name="Op den Camp H."/>
            <person name="Overmann J."/>
            <person name="Amann R."/>
            <person name="Jetten M.S.M."/>
            <person name="Mascher T."/>
            <person name="Medema M.H."/>
            <person name="Devos D.P."/>
            <person name="Kaster A.-K."/>
            <person name="Ovreas L."/>
            <person name="Rohde M."/>
            <person name="Galperin M.Y."/>
            <person name="Jogler C."/>
        </authorList>
    </citation>
    <scope>NUCLEOTIDE SEQUENCE [LARGE SCALE GENOMIC DNA]</scope>
    <source>
        <strain evidence="2 3">Pan216</strain>
    </source>
</reference>
<protein>
    <submittedName>
        <fullName evidence="2">Uncharacterized protein</fullName>
    </submittedName>
</protein>
<feature type="compositionally biased region" description="Basic and acidic residues" evidence="1">
    <location>
        <begin position="165"/>
        <end position="183"/>
    </location>
</feature>
<evidence type="ECO:0000313" key="3">
    <source>
        <dbReference type="Proteomes" id="UP000317093"/>
    </source>
</evidence>
<keyword evidence="3" id="KW-1185">Reference proteome</keyword>
<dbReference type="Proteomes" id="UP000317093">
    <property type="component" value="Chromosome"/>
</dbReference>
<dbReference type="AlphaFoldDB" id="A0A518B710"/>
<organism evidence="2 3">
    <name type="scientific">Kolteria novifilia</name>
    <dbReference type="NCBI Taxonomy" id="2527975"/>
    <lineage>
        <taxon>Bacteria</taxon>
        <taxon>Pseudomonadati</taxon>
        <taxon>Planctomycetota</taxon>
        <taxon>Planctomycetia</taxon>
        <taxon>Kolteriales</taxon>
        <taxon>Kolteriaceae</taxon>
        <taxon>Kolteria</taxon>
    </lineage>
</organism>
<gene>
    <name evidence="2" type="ORF">Pan216_36160</name>
</gene>